<dbReference type="EMBL" id="SNYA01000005">
    <property type="protein sequence ID" value="TDP91617.1"/>
    <property type="molecule type" value="Genomic_DNA"/>
</dbReference>
<gene>
    <name evidence="1" type="ORF">EDF62_2236</name>
</gene>
<dbReference type="AlphaFoldDB" id="A0A4R6RYF6"/>
<reference evidence="1 2" key="1">
    <citation type="submission" date="2019-03" db="EMBL/GenBank/DDBJ databases">
        <title>Genomic analyses of the natural microbiome of Caenorhabditis elegans.</title>
        <authorList>
            <person name="Samuel B."/>
        </authorList>
    </citation>
    <scope>NUCLEOTIDE SEQUENCE [LARGE SCALE GENOMIC DNA]</scope>
    <source>
        <strain evidence="1 2">JUb18</strain>
    </source>
</reference>
<organism evidence="1 2">
    <name type="scientific">Leucobacter luti</name>
    <dbReference type="NCBI Taxonomy" id="340320"/>
    <lineage>
        <taxon>Bacteria</taxon>
        <taxon>Bacillati</taxon>
        <taxon>Actinomycetota</taxon>
        <taxon>Actinomycetes</taxon>
        <taxon>Micrococcales</taxon>
        <taxon>Microbacteriaceae</taxon>
        <taxon>Leucobacter</taxon>
    </lineage>
</organism>
<protein>
    <submittedName>
        <fullName evidence="1">Uncharacterized protein</fullName>
    </submittedName>
</protein>
<name>A0A4R6RYF6_9MICO</name>
<proteinExistence type="predicted"/>
<accession>A0A4R6RYF6</accession>
<evidence type="ECO:0000313" key="2">
    <source>
        <dbReference type="Proteomes" id="UP000295601"/>
    </source>
</evidence>
<dbReference type="Proteomes" id="UP000295601">
    <property type="component" value="Unassembled WGS sequence"/>
</dbReference>
<sequence>MPRAPPGVRGIAVRVGQLGVMTGHVRSEVFRRNLTAFSAVKFVCSVVRSMISRSCSALPTRLRPGDVWNSVPGPSRRSQDLSLRVSRLFLRSTGRSYFTLSSTLN</sequence>
<evidence type="ECO:0000313" key="1">
    <source>
        <dbReference type="EMBL" id="TDP91617.1"/>
    </source>
</evidence>
<comment type="caution">
    <text evidence="1">The sequence shown here is derived from an EMBL/GenBank/DDBJ whole genome shotgun (WGS) entry which is preliminary data.</text>
</comment>
<keyword evidence="2" id="KW-1185">Reference proteome</keyword>